<evidence type="ECO:0000313" key="8">
    <source>
        <dbReference type="EMBL" id="KRO31130.1"/>
    </source>
</evidence>
<dbReference type="InterPro" id="IPR029066">
    <property type="entry name" value="PLP-binding_barrel"/>
</dbReference>
<protein>
    <recommendedName>
        <fullName evidence="4">Alanine racemase</fullName>
        <ecNumber evidence="4">5.1.1.1</ecNumber>
    </recommendedName>
</protein>
<dbReference type="InterPro" id="IPR009006">
    <property type="entry name" value="Ala_racemase/Decarboxylase_C"/>
</dbReference>
<gene>
    <name evidence="8" type="ORF">ABR60_00540</name>
</gene>
<dbReference type="AlphaFoldDB" id="A0A0R2P7R7"/>
<dbReference type="Pfam" id="PF00842">
    <property type="entry name" value="Ala_racemase_C"/>
    <property type="match status" value="1"/>
</dbReference>
<dbReference type="HAMAP" id="MF_01201">
    <property type="entry name" value="Ala_racemase"/>
    <property type="match status" value="1"/>
</dbReference>
<dbReference type="GO" id="GO:0030632">
    <property type="term" value="P:D-alanine biosynthetic process"/>
    <property type="evidence" value="ECO:0007669"/>
    <property type="project" value="UniProtKB-UniRule"/>
</dbReference>
<feature type="binding site" evidence="4 6">
    <location>
        <position position="314"/>
    </location>
    <ligand>
        <name>substrate</name>
    </ligand>
</feature>
<dbReference type="PANTHER" id="PTHR30511">
    <property type="entry name" value="ALANINE RACEMASE"/>
    <property type="match status" value="1"/>
</dbReference>
<dbReference type="InterPro" id="IPR000821">
    <property type="entry name" value="Ala_racemase"/>
</dbReference>
<feature type="active site" description="Proton acceptor; specific for L-alanine" evidence="4">
    <location>
        <position position="266"/>
    </location>
</feature>
<name>A0A0R2P7R7_9ACTN</name>
<evidence type="ECO:0000256" key="1">
    <source>
        <dbReference type="ARBA" id="ARBA00001933"/>
    </source>
</evidence>
<comment type="function">
    <text evidence="4">Catalyzes the interconversion of L-alanine and D-alanine. May also act on other amino acids.</text>
</comment>
<keyword evidence="3 4" id="KW-0413">Isomerase</keyword>
<comment type="similarity">
    <text evidence="4">Belongs to the alanine racemase family.</text>
</comment>
<dbReference type="FunFam" id="3.20.20.10:FF:000002">
    <property type="entry name" value="Alanine racemase"/>
    <property type="match status" value="1"/>
</dbReference>
<feature type="binding site" evidence="4 6">
    <location>
        <position position="132"/>
    </location>
    <ligand>
        <name>substrate</name>
    </ligand>
</feature>
<dbReference type="PROSITE" id="PS00395">
    <property type="entry name" value="ALANINE_RACEMASE"/>
    <property type="match status" value="1"/>
</dbReference>
<dbReference type="InterPro" id="IPR020622">
    <property type="entry name" value="Ala_racemase_pyridoxalP-BS"/>
</dbReference>
<dbReference type="Gene3D" id="3.20.20.10">
    <property type="entry name" value="Alanine racemase"/>
    <property type="match status" value="1"/>
</dbReference>
<feature type="active site" description="Proton acceptor; specific for D-alanine" evidence="4">
    <location>
        <position position="34"/>
    </location>
</feature>
<evidence type="ECO:0000259" key="7">
    <source>
        <dbReference type="SMART" id="SM01005"/>
    </source>
</evidence>
<reference evidence="8 9" key="1">
    <citation type="submission" date="2015-10" db="EMBL/GenBank/DDBJ databases">
        <title>Metagenome-Assembled Genomes uncover a global brackish microbiome.</title>
        <authorList>
            <person name="Hugerth L.W."/>
            <person name="Larsson J."/>
            <person name="Alneberg J."/>
            <person name="Lindh M.V."/>
            <person name="Legrand C."/>
            <person name="Pinhassi J."/>
            <person name="Andersson A.F."/>
        </authorList>
    </citation>
    <scope>NUCLEOTIDE SEQUENCE [LARGE SCALE GENOMIC DNA]</scope>
    <source>
        <strain evidence="8">BACL2 MAG-120802-bin41</strain>
    </source>
</reference>
<evidence type="ECO:0000256" key="4">
    <source>
        <dbReference type="HAMAP-Rule" id="MF_01201"/>
    </source>
</evidence>
<dbReference type="CDD" id="cd00430">
    <property type="entry name" value="PLPDE_III_AR"/>
    <property type="match status" value="1"/>
</dbReference>
<dbReference type="Proteomes" id="UP000053941">
    <property type="component" value="Unassembled WGS sequence"/>
</dbReference>
<dbReference type="EMBL" id="LIAS01000019">
    <property type="protein sequence ID" value="KRO31130.1"/>
    <property type="molecule type" value="Genomic_DNA"/>
</dbReference>
<accession>A0A0R2P7R7</accession>
<feature type="domain" description="Alanine racemase C-terminal" evidence="7">
    <location>
        <begin position="245"/>
        <end position="379"/>
    </location>
</feature>
<dbReference type="SUPFAM" id="SSF50621">
    <property type="entry name" value="Alanine racemase C-terminal domain-like"/>
    <property type="match status" value="1"/>
</dbReference>
<dbReference type="SMART" id="SM01005">
    <property type="entry name" value="Ala_racemase_C"/>
    <property type="match status" value="1"/>
</dbReference>
<dbReference type="Gene3D" id="2.40.37.10">
    <property type="entry name" value="Lyase, Ornithine Decarboxylase, Chain A, domain 1"/>
    <property type="match status" value="1"/>
</dbReference>
<feature type="modified residue" description="N6-(pyridoxal phosphate)lysine" evidence="4 5">
    <location>
        <position position="34"/>
    </location>
</feature>
<dbReference type="GO" id="GO:0008784">
    <property type="term" value="F:alanine racemase activity"/>
    <property type="evidence" value="ECO:0007669"/>
    <property type="project" value="UniProtKB-UniRule"/>
</dbReference>
<comment type="caution">
    <text evidence="8">The sequence shown here is derived from an EMBL/GenBank/DDBJ whole genome shotgun (WGS) entry which is preliminary data.</text>
</comment>
<dbReference type="Pfam" id="PF01168">
    <property type="entry name" value="Ala_racemase_N"/>
    <property type="match status" value="1"/>
</dbReference>
<sequence length="380" mass="40047">MENRAEVLIDLGAIRENIKYLMAKSGKPALAVVKADGYGHGLLPVAKSALSAGASWLGVALLEEAKALRQGGINAPIIAWLTPVTDDFASAISEDIDIAIPSLAHLEAITSAARSLGKCARVHLEVDTGMSRGGALNEWSELVSSAKAYQDSGLIKVIGIWSHFARADEAGHEFNNKQLENFKSAVAEAKSVGITPEVIHLSNSAAAINDADSHFDLLRLGIAIYGLSPDFSHMGSSEKLNLKPAMSIRARIHLVKDIPAGSQVGYGGSAITKVDTKLGVIAMGYSDGIPRNANSSAGVLVGNKRAPIIGRVSMDQFVVDLGRDSSAKAGDWAYIIGSNPSDSYTSASSYTADSWASASATINYEIVTRIAARVKRIYQG</sequence>
<dbReference type="EC" id="5.1.1.1" evidence="4"/>
<evidence type="ECO:0000256" key="5">
    <source>
        <dbReference type="PIRSR" id="PIRSR600821-50"/>
    </source>
</evidence>
<dbReference type="PRINTS" id="PR00992">
    <property type="entry name" value="ALARACEMASE"/>
</dbReference>
<dbReference type="GO" id="GO:0030170">
    <property type="term" value="F:pyridoxal phosphate binding"/>
    <property type="evidence" value="ECO:0007669"/>
    <property type="project" value="UniProtKB-UniRule"/>
</dbReference>
<evidence type="ECO:0000256" key="6">
    <source>
        <dbReference type="PIRSR" id="PIRSR600821-52"/>
    </source>
</evidence>
<dbReference type="UniPathway" id="UPA00042">
    <property type="reaction ID" value="UER00497"/>
</dbReference>
<proteinExistence type="inferred from homology"/>
<organism evidence="8 9">
    <name type="scientific">Actinobacteria bacterium BACL2 MAG-120802-bin41</name>
    <dbReference type="NCBI Taxonomy" id="1655568"/>
    <lineage>
        <taxon>Bacteria</taxon>
        <taxon>Bacillati</taxon>
        <taxon>Actinomycetota</taxon>
        <taxon>Actinomycetes</taxon>
        <taxon>Actinomycetes incertae sedis</taxon>
        <taxon>ac1 cluster</taxon>
    </lineage>
</organism>
<dbReference type="SUPFAM" id="SSF51419">
    <property type="entry name" value="PLP-binding barrel"/>
    <property type="match status" value="1"/>
</dbReference>
<dbReference type="NCBIfam" id="TIGR00492">
    <property type="entry name" value="alr"/>
    <property type="match status" value="1"/>
</dbReference>
<dbReference type="InterPro" id="IPR001608">
    <property type="entry name" value="Ala_racemase_N"/>
</dbReference>
<dbReference type="GO" id="GO:0005829">
    <property type="term" value="C:cytosol"/>
    <property type="evidence" value="ECO:0007669"/>
    <property type="project" value="TreeGrafter"/>
</dbReference>
<dbReference type="PANTHER" id="PTHR30511:SF0">
    <property type="entry name" value="ALANINE RACEMASE, CATABOLIC-RELATED"/>
    <property type="match status" value="1"/>
</dbReference>
<keyword evidence="2 4" id="KW-0663">Pyridoxal phosphate</keyword>
<dbReference type="GO" id="GO:0009252">
    <property type="term" value="P:peptidoglycan biosynthetic process"/>
    <property type="evidence" value="ECO:0007669"/>
    <property type="project" value="TreeGrafter"/>
</dbReference>
<dbReference type="InterPro" id="IPR011079">
    <property type="entry name" value="Ala_racemase_C"/>
</dbReference>
<evidence type="ECO:0000256" key="2">
    <source>
        <dbReference type="ARBA" id="ARBA00022898"/>
    </source>
</evidence>
<comment type="cofactor">
    <cofactor evidence="1 4 5">
        <name>pyridoxal 5'-phosphate</name>
        <dbReference type="ChEBI" id="CHEBI:597326"/>
    </cofactor>
</comment>
<evidence type="ECO:0000256" key="3">
    <source>
        <dbReference type="ARBA" id="ARBA00023235"/>
    </source>
</evidence>
<comment type="pathway">
    <text evidence="4">Amino-acid biosynthesis; D-alanine biosynthesis; D-alanine from L-alanine: step 1/1.</text>
</comment>
<comment type="catalytic activity">
    <reaction evidence="4">
        <text>L-alanine = D-alanine</text>
        <dbReference type="Rhea" id="RHEA:20249"/>
        <dbReference type="ChEBI" id="CHEBI:57416"/>
        <dbReference type="ChEBI" id="CHEBI:57972"/>
        <dbReference type="EC" id="5.1.1.1"/>
    </reaction>
</comment>
<evidence type="ECO:0000313" key="9">
    <source>
        <dbReference type="Proteomes" id="UP000053941"/>
    </source>
</evidence>